<accession>A0A364L9E3</accession>
<evidence type="ECO:0000313" key="3">
    <source>
        <dbReference type="Proteomes" id="UP000249363"/>
    </source>
</evidence>
<dbReference type="AlphaFoldDB" id="A0A364L9E3"/>
<dbReference type="InterPro" id="IPR052670">
    <property type="entry name" value="UPF0654_domain"/>
</dbReference>
<organism evidence="2 3">
    <name type="scientific">Talaromyces amestolkiae</name>
    <dbReference type="NCBI Taxonomy" id="1196081"/>
    <lineage>
        <taxon>Eukaryota</taxon>
        <taxon>Fungi</taxon>
        <taxon>Dikarya</taxon>
        <taxon>Ascomycota</taxon>
        <taxon>Pezizomycotina</taxon>
        <taxon>Eurotiomycetes</taxon>
        <taxon>Eurotiomycetidae</taxon>
        <taxon>Eurotiales</taxon>
        <taxon>Trichocomaceae</taxon>
        <taxon>Talaromyces</taxon>
        <taxon>Talaromyces sect. Talaromyces</taxon>
    </lineage>
</organism>
<dbReference type="Pfam" id="PF10346">
    <property type="entry name" value="Con-6"/>
    <property type="match status" value="2"/>
</dbReference>
<evidence type="ECO:0000313" key="2">
    <source>
        <dbReference type="EMBL" id="RAO72427.1"/>
    </source>
</evidence>
<dbReference type="InterPro" id="IPR018824">
    <property type="entry name" value="Conidiation-specific_6"/>
</dbReference>
<evidence type="ECO:0000256" key="1">
    <source>
        <dbReference type="SAM" id="MobiDB-lite"/>
    </source>
</evidence>
<proteinExistence type="predicted"/>
<dbReference type="PANTHER" id="PTHR36576:SF2">
    <property type="entry name" value="PROTEIN CON-6, PUTATIVE (AFU_ORTHOLOGUE AFUA_4G03615)-RELATED"/>
    <property type="match status" value="1"/>
</dbReference>
<dbReference type="OrthoDB" id="5419162at2759"/>
<dbReference type="GeneID" id="63797653"/>
<reference evidence="2 3" key="1">
    <citation type="journal article" date="2017" name="Biotechnol. Biofuels">
        <title>Differential beta-glucosidase expression as a function of carbon source availability in Talaromyces amestolkiae: a genomic and proteomic approach.</title>
        <authorList>
            <person name="de Eugenio L.I."/>
            <person name="Mendez-Liter J.A."/>
            <person name="Nieto-Dominguez M."/>
            <person name="Alonso L."/>
            <person name="Gil-Munoz J."/>
            <person name="Barriuso J."/>
            <person name="Prieto A."/>
            <person name="Martinez M.J."/>
        </authorList>
    </citation>
    <scope>NUCLEOTIDE SEQUENCE [LARGE SCALE GENOMIC DNA]</scope>
    <source>
        <strain evidence="2 3">CIB</strain>
    </source>
</reference>
<name>A0A364L9E3_TALAM</name>
<protein>
    <submittedName>
        <fullName evidence="2">Uncharacterized protein</fullName>
    </submittedName>
</protein>
<dbReference type="Proteomes" id="UP000249363">
    <property type="component" value="Unassembled WGS sequence"/>
</dbReference>
<sequence length="272" mass="27605">MVDVVSTAISTSLTGTTTSTASASSTTSTGIHSCPQTTWEIPTNDTACAIHASSIANASDVLKQCCGIAPVVSYDDSCAFYCLAQGQNVSVLETCLQKNGGDVFCNGGLNATATAAVSSASSTASSTGTGTGTGTATGSSASSTSSHGAAVKDAKLSTGGVSVIALLFCSALFGADSTLNNPNVSDSAKEHARHVLEDQFNDVIEQQQIPGSESRGGSKYGSDNVTTSRGEQRNRTNVIRGYKAAAHNKANTEQGRQHARAVLQELGVDPGE</sequence>
<dbReference type="RefSeq" id="XP_040736941.1">
    <property type="nucleotide sequence ID" value="XM_040881244.1"/>
</dbReference>
<dbReference type="EMBL" id="MIKG01000019">
    <property type="protein sequence ID" value="RAO72427.1"/>
    <property type="molecule type" value="Genomic_DNA"/>
</dbReference>
<dbReference type="PANTHER" id="PTHR36576">
    <property type="entry name" value="UPF0654 PROTEIN C11D3.01C-RELATED"/>
    <property type="match status" value="1"/>
</dbReference>
<dbReference type="GO" id="GO:0005737">
    <property type="term" value="C:cytoplasm"/>
    <property type="evidence" value="ECO:0007669"/>
    <property type="project" value="TreeGrafter"/>
</dbReference>
<feature type="region of interest" description="Disordered" evidence="1">
    <location>
        <begin position="207"/>
        <end position="237"/>
    </location>
</feature>
<feature type="region of interest" description="Disordered" evidence="1">
    <location>
        <begin position="120"/>
        <end position="146"/>
    </location>
</feature>
<keyword evidence="3" id="KW-1185">Reference proteome</keyword>
<feature type="compositionally biased region" description="Low complexity" evidence="1">
    <location>
        <begin position="136"/>
        <end position="146"/>
    </location>
</feature>
<dbReference type="STRING" id="1196081.A0A364L9E3"/>
<gene>
    <name evidence="2" type="ORF">BHQ10_008439</name>
</gene>
<comment type="caution">
    <text evidence="2">The sequence shown here is derived from an EMBL/GenBank/DDBJ whole genome shotgun (WGS) entry which is preliminary data.</text>
</comment>